<dbReference type="Pfam" id="PF00439">
    <property type="entry name" value="Bromodomain"/>
    <property type="match status" value="2"/>
</dbReference>
<evidence type="ECO:0000256" key="2">
    <source>
        <dbReference type="ARBA" id="ARBA00009064"/>
    </source>
</evidence>
<dbReference type="PROSITE" id="PS00633">
    <property type="entry name" value="BROMODOMAIN_1"/>
    <property type="match status" value="2"/>
</dbReference>
<dbReference type="PANTHER" id="PTHR13900:SF0">
    <property type="entry name" value="TRANSCRIPTION INITIATION FACTOR TFIID SUBUNIT 1"/>
    <property type="match status" value="1"/>
</dbReference>
<proteinExistence type="inferred from homology"/>
<feature type="compositionally biased region" description="Acidic residues" evidence="9">
    <location>
        <begin position="125"/>
        <end position="134"/>
    </location>
</feature>
<dbReference type="InterPro" id="IPR041670">
    <property type="entry name" value="Znf-CCHC_6"/>
</dbReference>
<dbReference type="PANTHER" id="PTHR13900">
    <property type="entry name" value="TRANSCRIPTION INITIATION FACTOR TFIID"/>
    <property type="match status" value="1"/>
</dbReference>
<feature type="domain" description="Bromo" evidence="10">
    <location>
        <begin position="1526"/>
        <end position="1596"/>
    </location>
</feature>
<feature type="region of interest" description="Disordered" evidence="9">
    <location>
        <begin position="994"/>
        <end position="1017"/>
    </location>
</feature>
<feature type="compositionally biased region" description="Polar residues" evidence="9">
    <location>
        <begin position="1716"/>
        <end position="1745"/>
    </location>
</feature>
<dbReference type="InterPro" id="IPR018359">
    <property type="entry name" value="Bromodomain_CS"/>
</dbReference>
<comment type="caution">
    <text evidence="11">The sequence shown here is derived from an EMBL/GenBank/DDBJ whole genome shotgun (WGS) entry which is preliminary data.</text>
</comment>
<evidence type="ECO:0000256" key="1">
    <source>
        <dbReference type="ARBA" id="ARBA00004123"/>
    </source>
</evidence>
<dbReference type="Proteomes" id="UP000275408">
    <property type="component" value="Unassembled WGS sequence"/>
</dbReference>
<dbReference type="PRINTS" id="PR00503">
    <property type="entry name" value="BROMODOMAIN"/>
</dbReference>
<feature type="compositionally biased region" description="Basic and acidic residues" evidence="9">
    <location>
        <begin position="211"/>
        <end position="224"/>
    </location>
</feature>
<dbReference type="GO" id="GO:0016251">
    <property type="term" value="F:RNA polymerase II general transcription initiation factor activity"/>
    <property type="evidence" value="ECO:0007669"/>
    <property type="project" value="InterPro"/>
</dbReference>
<dbReference type="InterPro" id="IPR022591">
    <property type="entry name" value="TAF1_HAT_dom"/>
</dbReference>
<dbReference type="GO" id="GO:0005669">
    <property type="term" value="C:transcription factor TFIID complex"/>
    <property type="evidence" value="ECO:0007669"/>
    <property type="project" value="InterPro"/>
</dbReference>
<keyword evidence="5" id="KW-0804">Transcription</keyword>
<dbReference type="GO" id="GO:0017025">
    <property type="term" value="F:TBP-class protein binding"/>
    <property type="evidence" value="ECO:0007669"/>
    <property type="project" value="InterPro"/>
</dbReference>
<evidence type="ECO:0000256" key="7">
    <source>
        <dbReference type="ARBA" id="ARBA00040102"/>
    </source>
</evidence>
<feature type="region of interest" description="Disordered" evidence="9">
    <location>
        <begin position="52"/>
        <end position="228"/>
    </location>
</feature>
<accession>A0A3M6UPS9</accession>
<dbReference type="Pfam" id="PF09247">
    <property type="entry name" value="TBP-binding"/>
    <property type="match status" value="1"/>
</dbReference>
<dbReference type="Pfam" id="PF12157">
    <property type="entry name" value="DUF3591"/>
    <property type="match status" value="1"/>
</dbReference>
<dbReference type="SUPFAM" id="SSF47370">
    <property type="entry name" value="Bromodomain"/>
    <property type="match status" value="2"/>
</dbReference>
<dbReference type="InterPro" id="IPR036427">
    <property type="entry name" value="Bromodomain-like_sf"/>
</dbReference>
<feature type="region of interest" description="Disordered" evidence="9">
    <location>
        <begin position="245"/>
        <end position="296"/>
    </location>
</feature>
<feature type="compositionally biased region" description="Polar residues" evidence="9">
    <location>
        <begin position="1004"/>
        <end position="1017"/>
    </location>
</feature>
<dbReference type="Gene3D" id="1.10.1100.10">
    <property type="entry name" value="TAFII-230 TBP-binding domain"/>
    <property type="match status" value="1"/>
</dbReference>
<dbReference type="PROSITE" id="PS50014">
    <property type="entry name" value="BROMODOMAIN_2"/>
    <property type="match status" value="2"/>
</dbReference>
<evidence type="ECO:0000256" key="6">
    <source>
        <dbReference type="ARBA" id="ARBA00023242"/>
    </source>
</evidence>
<comment type="similarity">
    <text evidence="2">Belongs to the TAF1 family.</text>
</comment>
<dbReference type="Pfam" id="PF15288">
    <property type="entry name" value="zf-CCHC_6"/>
    <property type="match status" value="1"/>
</dbReference>
<feature type="compositionally biased region" description="Basic and acidic residues" evidence="9">
    <location>
        <begin position="1152"/>
        <end position="1189"/>
    </location>
</feature>
<evidence type="ECO:0000256" key="9">
    <source>
        <dbReference type="SAM" id="MobiDB-lite"/>
    </source>
</evidence>
<dbReference type="SMART" id="SM00297">
    <property type="entry name" value="BROMO"/>
    <property type="match status" value="2"/>
</dbReference>
<evidence type="ECO:0000256" key="8">
    <source>
        <dbReference type="PROSITE-ProRule" id="PRU00035"/>
    </source>
</evidence>
<feature type="compositionally biased region" description="Basic and acidic residues" evidence="9">
    <location>
        <begin position="1793"/>
        <end position="1803"/>
    </location>
</feature>
<feature type="compositionally biased region" description="Acidic residues" evidence="9">
    <location>
        <begin position="1698"/>
        <end position="1715"/>
    </location>
</feature>
<evidence type="ECO:0000259" key="10">
    <source>
        <dbReference type="PROSITE" id="PS50014"/>
    </source>
</evidence>
<keyword evidence="12" id="KW-1185">Reference proteome</keyword>
<feature type="compositionally biased region" description="Acidic residues" evidence="9">
    <location>
        <begin position="1757"/>
        <end position="1781"/>
    </location>
</feature>
<reference evidence="11 12" key="1">
    <citation type="journal article" date="2018" name="Sci. Rep.">
        <title>Comparative analysis of the Pocillopora damicornis genome highlights role of immune system in coral evolution.</title>
        <authorList>
            <person name="Cunning R."/>
            <person name="Bay R.A."/>
            <person name="Gillette P."/>
            <person name="Baker A.C."/>
            <person name="Traylor-Knowles N."/>
        </authorList>
    </citation>
    <scope>NUCLEOTIDE SEQUENCE [LARGE SCALE GENOMIC DNA]</scope>
    <source>
        <strain evidence="11">RSMAS</strain>
        <tissue evidence="11">Whole animal</tissue>
    </source>
</reference>
<feature type="compositionally biased region" description="Low complexity" evidence="9">
    <location>
        <begin position="68"/>
        <end position="83"/>
    </location>
</feature>
<dbReference type="SUPFAM" id="SSF47055">
    <property type="entry name" value="TAF(II)230 TBP-binding fragment"/>
    <property type="match status" value="1"/>
</dbReference>
<feature type="domain" description="Bromo" evidence="10">
    <location>
        <begin position="1404"/>
        <end position="1474"/>
    </location>
</feature>
<dbReference type="CDD" id="cd05511">
    <property type="entry name" value="Bromo_TFIID"/>
    <property type="match status" value="1"/>
</dbReference>
<feature type="region of interest" description="Disordered" evidence="9">
    <location>
        <begin position="1693"/>
        <end position="1803"/>
    </location>
</feature>
<dbReference type="InterPro" id="IPR036741">
    <property type="entry name" value="TAFII-230_TBP-bd_sf"/>
</dbReference>
<evidence type="ECO:0000256" key="5">
    <source>
        <dbReference type="ARBA" id="ARBA00023163"/>
    </source>
</evidence>
<dbReference type="InterPro" id="IPR040240">
    <property type="entry name" value="TAF1"/>
</dbReference>
<dbReference type="InterPro" id="IPR009067">
    <property type="entry name" value="TAF_II_230-bd"/>
</dbReference>
<dbReference type="EMBL" id="RCHS01001028">
    <property type="protein sequence ID" value="RMX55544.1"/>
    <property type="molecule type" value="Genomic_DNA"/>
</dbReference>
<keyword evidence="3" id="KW-0805">Transcription regulation</keyword>
<dbReference type="InterPro" id="IPR001487">
    <property type="entry name" value="Bromodomain"/>
</dbReference>
<feature type="compositionally biased region" description="Pro residues" evidence="9">
    <location>
        <begin position="279"/>
        <end position="288"/>
    </location>
</feature>
<comment type="subcellular location">
    <subcellularLocation>
        <location evidence="1">Nucleus</location>
    </subcellularLocation>
</comment>
<keyword evidence="6" id="KW-0539">Nucleus</keyword>
<feature type="region of interest" description="Disordered" evidence="9">
    <location>
        <begin position="1278"/>
        <end position="1297"/>
    </location>
</feature>
<protein>
    <recommendedName>
        <fullName evidence="7">Transcription initiation factor TFIID subunit 1</fullName>
    </recommendedName>
</protein>
<organism evidence="11 12">
    <name type="scientific">Pocillopora damicornis</name>
    <name type="common">Cauliflower coral</name>
    <name type="synonym">Millepora damicornis</name>
    <dbReference type="NCBI Taxonomy" id="46731"/>
    <lineage>
        <taxon>Eukaryota</taxon>
        <taxon>Metazoa</taxon>
        <taxon>Cnidaria</taxon>
        <taxon>Anthozoa</taxon>
        <taxon>Hexacorallia</taxon>
        <taxon>Scleractinia</taxon>
        <taxon>Astrocoeniina</taxon>
        <taxon>Pocilloporidae</taxon>
        <taxon>Pocillopora</taxon>
    </lineage>
</organism>
<dbReference type="OrthoDB" id="5752at2759"/>
<evidence type="ECO:0000256" key="4">
    <source>
        <dbReference type="ARBA" id="ARBA00023117"/>
    </source>
</evidence>
<evidence type="ECO:0000313" key="12">
    <source>
        <dbReference type="Proteomes" id="UP000275408"/>
    </source>
</evidence>
<evidence type="ECO:0000256" key="3">
    <source>
        <dbReference type="ARBA" id="ARBA00023015"/>
    </source>
</evidence>
<feature type="region of interest" description="Disordered" evidence="9">
    <location>
        <begin position="1141"/>
        <end position="1204"/>
    </location>
</feature>
<dbReference type="STRING" id="46731.A0A3M6UPS9"/>
<evidence type="ECO:0000313" key="11">
    <source>
        <dbReference type="EMBL" id="RMX55544.1"/>
    </source>
</evidence>
<dbReference type="Gene3D" id="1.20.920.10">
    <property type="entry name" value="Bromodomain-like"/>
    <property type="match status" value="2"/>
</dbReference>
<keyword evidence="4 8" id="KW-0103">Bromodomain</keyword>
<feature type="region of interest" description="Disordered" evidence="9">
    <location>
        <begin position="1629"/>
        <end position="1656"/>
    </location>
</feature>
<sequence length="1803" mass="203676">MADSEDEDGSLNLTGFLFGNINEKGELEDTEILDEESRRHLSQLSSLSGLGSLVQDIAEEGNSPNHDSGPLGEGSSSKSLSEGWIQKDSSATDYSDISELAEEEEEKYYKHAVSIFSQKQNTSTTDDDDYDDTGIDNVDNTQNDKGHLLLPTIVPAASTLSKHEQDRLAMPPPPTPQVSVAQSGEGARMIDSTNKDSFATPLAGTIGSDLLNKDGKLTTHDGKTVTDLFPEFRPGQVLRFSRLFGPAKASSMPQQWRNAKKRKKKKKKQDDEKTGIEPPKTPPSPPPEDCMSDDEDKLMAPWEPTLDELRDSIGDWNSAGSQDATTKSACEWRNGPAALWYEMLGVNEDGTNLDYGFKLKEQAEDEVDSSVSPKSPHSLPPDDCFEMVAQVNWEDDIIWTLDDVRPNLQAQARAGWIPTATTRTAQAYAAQQEQLLQQLGVRHPGLETFLKNTTSAIKANTTFLNPPNKPGGAGEENNNQKSSKWYSIFPVENTELVYGDWEDKIIWDSQNMPSIPSPAIMRLDPNDENIILSIPEDSGPLIKENTATLTPKKEAKKSKLLLGKNNSKEDENVEGKSEEQLKNKFNLSNDEYYSAKNTSETSLDTSGGSNLVQHSLPAIELQRPYFPTYMVALDLRHFHRVPLKGFGHGPLSKPGRHNVYGLLKHIKKKAREREKERLASGGGEMFFMRTPADLTGMDGSLVFFEYCEEYPPLIMAVGMNAKIRNYYKRKPGKDESMPAYEYGEPVPVHQTSPFLGQLAPGESLQAIESNLFRAPIFQHELPETDFLIIRNSSGYHIRDVKTIFTVGQECPKFEVPGPNSKKANIHARDFLQIFIYRLFWKSPDTPRRIKMDDIKRAFPMHSESSIRKRLKLCADFKRTGTDCNWWVLKNDFRLPTEEEMRALVSPEQCCAYYSMLAAEQRLKDAGYGEKSLFSCDDDNDDPESKNIDDEVRTAPWNTTRAFISAMRGKCQLAVTGSADPTGCGEGFSYVRVPNKPMANKDDSSTNSPQIRKQKTVTGTDADLRRLSLKQARQVLRNFGVSDEEIRKLSRWEVIHVVRTMSTEAAKSGEGGMSKFARGSRFTIAEHQERYKEECQRIFDLQNRVLSSTEVLSTDEESSSDEGSDIDELGKNLESMLANKKTSMQLTHEEEEAERRELQKLLSDDKPSKESNGKSAGEKGGKEGAKKDSKGDEDETASVTSYESSMVGRRLRIRRTFKTPDGKEFVRIEVVKNQAVIDAYLKLNKDKSVKAQFASVDEVHKEEIRREKRRIQEQLRRIKRNQEKEKLQPVKKKKEKPPNNLKCGACGAIGHMRTNKNCPNYQEANPASVVVAMTDEQVAEEELNMPQDDLVKVEGTKITLGKAFLDQTNELKRKALKPRKSINRRRANPEVALQALFELIINKMKEMEDTWPFHQPVSAKTVPDYHKVVKNPMDLQTMRENLRKSKYLSREDFLEHVSLIKANSVLYNGPTHDFTAAAERMLEVCRKSLVDKEEEILQLEKEINPMLSDDPQIAFSFILENLLVQLKTLPDSLPFQKPVSAKQVPDYYEVVKTPIDLLTIKQQVQIHAYQNREEFMEHMRMMHRNSVVYNGEHHDFSKMAERLVQFCDEALKENDDQLSKWENDILLTPGDDTSSYAASQPPSVAGPEWSAENSMEDFPESLVKEEDSMMDMMESEELDTTGEEFNDFRAQLTTRIDADFDEEEDVDIEGYDDDESTSQSYTKKESFGSQQLLGSEQDSQEMSQFESILLDLQHSESESEEDDFPFGDGDDEDEEDIEEEEQISFSPGGDESNEAIKEELTEDL</sequence>
<dbReference type="GO" id="GO:0051123">
    <property type="term" value="P:RNA polymerase II preinitiation complex assembly"/>
    <property type="evidence" value="ECO:0007669"/>
    <property type="project" value="TreeGrafter"/>
</dbReference>
<feature type="compositionally biased region" description="Basic residues" evidence="9">
    <location>
        <begin position="258"/>
        <end position="267"/>
    </location>
</feature>
<gene>
    <name evidence="11" type="ORF">pdam_00001748</name>
</gene>
<feature type="compositionally biased region" description="Polar residues" evidence="9">
    <location>
        <begin position="1630"/>
        <end position="1641"/>
    </location>
</feature>
<feature type="compositionally biased region" description="Basic and acidic residues" evidence="9">
    <location>
        <begin position="1278"/>
        <end position="1287"/>
    </location>
</feature>
<name>A0A3M6UPS9_POCDA</name>
<dbReference type="GO" id="GO:0004402">
    <property type="term" value="F:histone acetyltransferase activity"/>
    <property type="evidence" value="ECO:0007669"/>
    <property type="project" value="InterPro"/>
</dbReference>